<evidence type="ECO:0000313" key="3">
    <source>
        <dbReference type="EMBL" id="UMM35079.1"/>
    </source>
</evidence>
<dbReference type="Proteomes" id="UP000829354">
    <property type="component" value="Chromosome V"/>
</dbReference>
<protein>
    <submittedName>
        <fullName evidence="3">Uncharacterized protein</fullName>
    </submittedName>
</protein>
<keyword evidence="1" id="KW-0175">Coiled coil</keyword>
<feature type="coiled-coil region" evidence="1">
    <location>
        <begin position="293"/>
        <end position="330"/>
    </location>
</feature>
<feature type="coiled-coil region" evidence="1">
    <location>
        <begin position="191"/>
        <end position="218"/>
    </location>
</feature>
<feature type="region of interest" description="Disordered" evidence="2">
    <location>
        <begin position="475"/>
        <end position="498"/>
    </location>
</feature>
<proteinExistence type="predicted"/>
<feature type="coiled-coil region" evidence="1">
    <location>
        <begin position="121"/>
        <end position="155"/>
    </location>
</feature>
<organism evidence="3 4">
    <name type="scientific">Caenorhabditis briggsae</name>
    <dbReference type="NCBI Taxonomy" id="6238"/>
    <lineage>
        <taxon>Eukaryota</taxon>
        <taxon>Metazoa</taxon>
        <taxon>Ecdysozoa</taxon>
        <taxon>Nematoda</taxon>
        <taxon>Chromadorea</taxon>
        <taxon>Rhabditida</taxon>
        <taxon>Rhabditina</taxon>
        <taxon>Rhabditomorpha</taxon>
        <taxon>Rhabditoidea</taxon>
        <taxon>Rhabditidae</taxon>
        <taxon>Peloderinae</taxon>
        <taxon>Caenorhabditis</taxon>
    </lineage>
</organism>
<evidence type="ECO:0000256" key="2">
    <source>
        <dbReference type="SAM" id="MobiDB-lite"/>
    </source>
</evidence>
<dbReference type="AlphaFoldDB" id="A0AAE9EZR5"/>
<accession>A0AAE9EZR5</accession>
<feature type="region of interest" description="Disordered" evidence="2">
    <location>
        <begin position="219"/>
        <end position="248"/>
    </location>
</feature>
<sequence length="541" mass="62256">MFSQRTQGASSFGGNQYNIANRTRQQETAETFAARPTTSKTECALERLFSGEELVTVGTFTSVTTSYWANMEKINSERPSIIDEGSSSPSAETSPQTSIMFSAVNNKTDEKRYVIEGIKNLMALSRRAKLNERENEFLRSENQALREENEALMKEISTKTVSSEDMILNSKIEELEIIGMPPDPIESEKERILLLRDIEILRERVKELENAQTDVNRSECGTQVEVQEETEAIKTSDVPSRTEESNFVHERPTAEFQKNNLMPQMESRKKEVAARHDTSKEEQETVVILIKSLEIEQEKYQYALEVIRTLEEEALEIKKLRKQVENLKKEKTSNPDDTRLRNEIGTLIKNMEEFSEGRRFEDLPESFRFEPPPYYYSSDTFSRTVDILKTILKGGRFPNNMINDFWRSLIRRAEQIEHVIRDKTENAKKLAGDEIIRLNDIHAKEKNTFRVNLQLTEKRLSYAIQELEEYKKTANSSVQSEPDSLKTTASTNQSTVIDQTRLEKLPKSSPMAGFIQNNPSVPVDKGWVMNRFIRGPKNTPH</sequence>
<dbReference type="EMBL" id="CP092624">
    <property type="protein sequence ID" value="UMM35079.1"/>
    <property type="molecule type" value="Genomic_DNA"/>
</dbReference>
<keyword evidence="4" id="KW-1185">Reference proteome</keyword>
<evidence type="ECO:0000256" key="1">
    <source>
        <dbReference type="SAM" id="Coils"/>
    </source>
</evidence>
<name>A0AAE9EZR5_CAEBR</name>
<reference evidence="3 4" key="1">
    <citation type="submission" date="2022-04" db="EMBL/GenBank/DDBJ databases">
        <title>Chromosome-level reference genomes for two strains of Caenorhabditis briggsae: an improved platform for comparative genomics.</title>
        <authorList>
            <person name="Stevens L."/>
            <person name="Andersen E."/>
        </authorList>
    </citation>
    <scope>NUCLEOTIDE SEQUENCE [LARGE SCALE GENOMIC DNA]</scope>
    <source>
        <strain evidence="3">VX34</strain>
        <tissue evidence="3">Whole-organism</tissue>
    </source>
</reference>
<evidence type="ECO:0000313" key="4">
    <source>
        <dbReference type="Proteomes" id="UP000829354"/>
    </source>
</evidence>
<gene>
    <name evidence="3" type="ORF">L5515_007861</name>
</gene>